<dbReference type="InterPro" id="IPR050220">
    <property type="entry name" value="Type_II_DNA_Topoisomerases"/>
</dbReference>
<dbReference type="NCBIfam" id="TIGR01063">
    <property type="entry name" value="gyrA"/>
    <property type="match status" value="1"/>
</dbReference>
<keyword evidence="7 8" id="KW-0413">Isomerase</keyword>
<dbReference type="NCBIfam" id="NF004044">
    <property type="entry name" value="PRK05561.1"/>
    <property type="match status" value="1"/>
</dbReference>
<dbReference type="InterPro" id="IPR035516">
    <property type="entry name" value="Gyrase/topoIV_suA_C"/>
</dbReference>
<evidence type="ECO:0000256" key="8">
    <source>
        <dbReference type="HAMAP-Rule" id="MF_01897"/>
    </source>
</evidence>
<evidence type="ECO:0000259" key="11">
    <source>
        <dbReference type="PROSITE" id="PS52040"/>
    </source>
</evidence>
<feature type="short sequence motif" description="GyrA-box" evidence="8">
    <location>
        <begin position="572"/>
        <end position="578"/>
    </location>
</feature>
<gene>
    <name evidence="8" type="primary">gyrA</name>
    <name evidence="12" type="ORF">SAMN04489710_10466</name>
</gene>
<keyword evidence="5 8" id="KW-0799">Topoisomerase</keyword>
<evidence type="ECO:0000256" key="9">
    <source>
        <dbReference type="PROSITE-ProRule" id="PRU01384"/>
    </source>
</evidence>
<dbReference type="EC" id="5.6.2.2" evidence="8"/>
<comment type="subunit">
    <text evidence="8">Heterotetramer, composed of two GyrA and two GyrB chains. In the heterotetramer, GyrA contains the active site tyrosine that forms a transient covalent intermediate with DNA, while GyrB binds cofactors and catalyzes ATP hydrolysis.</text>
</comment>
<dbReference type="InterPro" id="IPR013758">
    <property type="entry name" value="Topo_IIA_A/C_ab"/>
</dbReference>
<dbReference type="Gene3D" id="3.90.199.10">
    <property type="entry name" value="Topoisomerase II, domain 5"/>
    <property type="match status" value="1"/>
</dbReference>
<dbReference type="PANTHER" id="PTHR43493:SF5">
    <property type="entry name" value="DNA GYRASE SUBUNIT A, CHLOROPLASTIC_MITOCHONDRIAL"/>
    <property type="match status" value="1"/>
</dbReference>
<dbReference type="Pfam" id="PF03989">
    <property type="entry name" value="DNA_gyraseA_C"/>
    <property type="match status" value="6"/>
</dbReference>
<evidence type="ECO:0000313" key="13">
    <source>
        <dbReference type="Proteomes" id="UP000199517"/>
    </source>
</evidence>
<dbReference type="AlphaFoldDB" id="A0A1I1TUV9"/>
<dbReference type="InterPro" id="IPR002205">
    <property type="entry name" value="Topo_IIA_dom_A"/>
</dbReference>
<dbReference type="GO" id="GO:0005694">
    <property type="term" value="C:chromosome"/>
    <property type="evidence" value="ECO:0007669"/>
    <property type="project" value="InterPro"/>
</dbReference>
<dbReference type="RefSeq" id="WP_092950566.1">
    <property type="nucleotide sequence ID" value="NZ_FOMQ01000004.1"/>
</dbReference>
<dbReference type="NCBIfam" id="NF004043">
    <property type="entry name" value="PRK05560.1"/>
    <property type="match status" value="1"/>
</dbReference>
<dbReference type="InterPro" id="IPR013757">
    <property type="entry name" value="Topo_IIA_A_a_sf"/>
</dbReference>
<dbReference type="PROSITE" id="PS52040">
    <property type="entry name" value="TOPO_IIA"/>
    <property type="match status" value="1"/>
</dbReference>
<evidence type="ECO:0000256" key="4">
    <source>
        <dbReference type="ARBA" id="ARBA00022840"/>
    </source>
</evidence>
<evidence type="ECO:0000256" key="7">
    <source>
        <dbReference type="ARBA" id="ARBA00023235"/>
    </source>
</evidence>
<dbReference type="HAMAP" id="MF_01897">
    <property type="entry name" value="GyrA"/>
    <property type="match status" value="1"/>
</dbReference>
<reference evidence="13" key="1">
    <citation type="submission" date="2016-10" db="EMBL/GenBank/DDBJ databases">
        <authorList>
            <person name="Varghese N."/>
            <person name="Submissions S."/>
        </authorList>
    </citation>
    <scope>NUCLEOTIDE SEQUENCE [LARGE SCALE GENOMIC DNA]</scope>
    <source>
        <strain evidence="13">DSM 7481</strain>
    </source>
</reference>
<dbReference type="CDD" id="cd00187">
    <property type="entry name" value="TOP4c"/>
    <property type="match status" value="1"/>
</dbReference>
<comment type="similarity">
    <text evidence="2 8">Belongs to the type II topoisomerase GyrA/ParC subunit family.</text>
</comment>
<dbReference type="FunFam" id="3.90.199.10:FF:000001">
    <property type="entry name" value="DNA gyrase subunit A"/>
    <property type="match status" value="1"/>
</dbReference>
<comment type="catalytic activity">
    <reaction evidence="1 8 9">
        <text>ATP-dependent breakage, passage and rejoining of double-stranded DNA.</text>
        <dbReference type="EC" id="5.6.2.2"/>
    </reaction>
</comment>
<dbReference type="SUPFAM" id="SSF56719">
    <property type="entry name" value="Type II DNA topoisomerase"/>
    <property type="match status" value="1"/>
</dbReference>
<dbReference type="FunFam" id="3.30.1360.40:FF:000002">
    <property type="entry name" value="DNA gyrase subunit A"/>
    <property type="match status" value="1"/>
</dbReference>
<comment type="miscellaneous">
    <text evidence="8">Few gyrases are as efficient as E.coli at forming negative supercoils. Not all organisms have 2 type II topoisomerases; in organisms with a single type II topoisomerase this enzyme also has to decatenate newly replicated chromosomes.</text>
</comment>
<comment type="subcellular location">
    <subcellularLocation>
        <location evidence="8">Cytoplasm</location>
    </subcellularLocation>
</comment>
<dbReference type="InterPro" id="IPR013760">
    <property type="entry name" value="Topo_IIA-like_dom_sf"/>
</dbReference>
<dbReference type="InterPro" id="IPR005743">
    <property type="entry name" value="GyrA"/>
</dbReference>
<dbReference type="SMART" id="SM00434">
    <property type="entry name" value="TOP4c"/>
    <property type="match status" value="1"/>
</dbReference>
<dbReference type="GO" id="GO:0006261">
    <property type="term" value="P:DNA-templated DNA replication"/>
    <property type="evidence" value="ECO:0007669"/>
    <property type="project" value="UniProtKB-UniRule"/>
</dbReference>
<feature type="domain" description="Topo IIA-type catalytic" evidence="11">
    <location>
        <begin position="34"/>
        <end position="545"/>
    </location>
</feature>
<keyword evidence="3 8" id="KW-0547">Nucleotide-binding</keyword>
<evidence type="ECO:0000256" key="10">
    <source>
        <dbReference type="SAM" id="MobiDB-lite"/>
    </source>
</evidence>
<dbReference type="GO" id="GO:0006265">
    <property type="term" value="P:DNA topological change"/>
    <property type="evidence" value="ECO:0007669"/>
    <property type="project" value="UniProtKB-UniRule"/>
</dbReference>
<sequence>MTQFAKETLPISLEEEMRRSYLDYAMSVIVGRALPDARDGLKPVHRRVLFAMHELNNDWNRPYKKSARIVGDVIGKYHPHGDSAVYDTIVRMAQDFSLRHMLVDGQGNFGSVDGDGAAAMRYTEIRLSKIAHEMLADIDKETVDFGPNYDGSEKEPLVLPSKLPNLLVNGSAGIAVGMATNIPPHNLNEVVDACLHVLRHPDATVDEIMEIIPAPDFPTAGIIYGINGVKEGYRTGRGKVVMRAKCHFEDIDRGQRQAIIVDELPYQVNKKTLQERMAELVHEKKIEGISHIQDESDKSGMRLVIELKRGEVPEVVLNNLYKQTQLQDTFGINMVALVDGQPRLCNLRDLVVVFLQHRREVVTRRTVFELRKARERGHVLEGLAVALANIDEFIRIIRESPTPPIAKTELMNRAWDSKLVREMLTRTRADGGVITADDYRPEGLEREYGMGQDGLYRLSETQAQEILQMRLQRLTGLEQDKIVAEYKDIMAVIEDLLDILAKPERVSTIIGDELTAIKQEFGQHKLGMRRSVVEHSAQDLSTEDLITPTDMVVTLSHTGYIKSQPLSEYRAQKRGGRGKQATATKEDDWIDQLFIANTHDYILCFSNRGRLYWLKVWEVPAGSRGSRGRPIVNMFPLQEGEKINVVLPLTGDMRSFPADRFIFMGTSMGTVKKTALNEFSNPRKGGIIAVNLDDGDYLIGAALTDGKHDVMLFSDGGKAVRFDENDVRPLGRAARGVRGMMLEDGQSVIAMLVAEDETQSVLTATENGYGKRTGIVEYTRHGRGTKGMIAIQQSERNGKVVAATLVHADDEIMLITDKGVLVRTRVSEIRELGRATQGVTLIALDEGAKLSGLQRIVENDANVPLADAAGEAPAGEPAADTGTEPPADE</sequence>
<dbReference type="Proteomes" id="UP000199517">
    <property type="component" value="Unassembled WGS sequence"/>
</dbReference>
<protein>
    <recommendedName>
        <fullName evidence="8">DNA gyrase subunit A</fullName>
        <ecNumber evidence="8">5.6.2.2</ecNumber>
    </recommendedName>
</protein>
<keyword evidence="13" id="KW-1185">Reference proteome</keyword>
<organism evidence="12 13">
    <name type="scientific">Paracidovorax konjaci</name>
    <dbReference type="NCBI Taxonomy" id="32040"/>
    <lineage>
        <taxon>Bacteria</taxon>
        <taxon>Pseudomonadati</taxon>
        <taxon>Pseudomonadota</taxon>
        <taxon>Betaproteobacteria</taxon>
        <taxon>Burkholderiales</taxon>
        <taxon>Comamonadaceae</taxon>
        <taxon>Paracidovorax</taxon>
    </lineage>
</organism>
<dbReference type="Gene3D" id="1.10.268.10">
    <property type="entry name" value="Topoisomerase, domain 3"/>
    <property type="match status" value="1"/>
</dbReference>
<dbReference type="STRING" id="32040.SAMN04489710_10466"/>
<dbReference type="GO" id="GO:0005524">
    <property type="term" value="F:ATP binding"/>
    <property type="evidence" value="ECO:0007669"/>
    <property type="project" value="UniProtKB-UniRule"/>
</dbReference>
<dbReference type="GO" id="GO:0003677">
    <property type="term" value="F:DNA binding"/>
    <property type="evidence" value="ECO:0007669"/>
    <property type="project" value="UniProtKB-UniRule"/>
</dbReference>
<dbReference type="FunFam" id="2.120.10.90:FF:000004">
    <property type="entry name" value="DNA gyrase subunit A"/>
    <property type="match status" value="1"/>
</dbReference>
<accession>A0A1I1TUV9</accession>
<feature type="active site" description="O-(5'-phospho-DNA)-tyrosine intermediate" evidence="8 9">
    <location>
        <position position="122"/>
    </location>
</feature>
<keyword evidence="8" id="KW-0963">Cytoplasm</keyword>
<dbReference type="Pfam" id="PF00521">
    <property type="entry name" value="DNA_topoisoIV"/>
    <property type="match status" value="1"/>
</dbReference>
<evidence type="ECO:0000256" key="6">
    <source>
        <dbReference type="ARBA" id="ARBA00023125"/>
    </source>
</evidence>
<dbReference type="Gene3D" id="3.30.1360.40">
    <property type="match status" value="1"/>
</dbReference>
<keyword evidence="4 8" id="KW-0067">ATP-binding</keyword>
<keyword evidence="6 8" id="KW-0238">DNA-binding</keyword>
<dbReference type="GO" id="GO:0009330">
    <property type="term" value="C:DNA topoisomerase type II (double strand cut, ATP-hydrolyzing) complex"/>
    <property type="evidence" value="ECO:0007669"/>
    <property type="project" value="TreeGrafter"/>
</dbReference>
<dbReference type="GO" id="GO:0034335">
    <property type="term" value="F:DNA negative supercoiling activity"/>
    <property type="evidence" value="ECO:0007669"/>
    <property type="project" value="UniProtKB-ARBA"/>
</dbReference>
<dbReference type="EMBL" id="FOMQ01000004">
    <property type="protein sequence ID" value="SFD62304.1"/>
    <property type="molecule type" value="Genomic_DNA"/>
</dbReference>
<evidence type="ECO:0000256" key="2">
    <source>
        <dbReference type="ARBA" id="ARBA00008263"/>
    </source>
</evidence>
<comment type="function">
    <text evidence="8">A type II topoisomerase that negatively supercoils closed circular double-stranded (ds) DNA in an ATP-dependent manner to modulate DNA topology and maintain chromosomes in an underwound state. Negative supercoiling favors strand separation, and DNA replication, transcription, recombination and repair, all of which involve strand separation. Also able to catalyze the interconversion of other topological isomers of dsDNA rings, including catenanes and knotted rings. Type II topoisomerases break and join 2 DNA strands simultaneously in an ATP-dependent manner.</text>
</comment>
<dbReference type="InterPro" id="IPR006691">
    <property type="entry name" value="GyrA/parC_rep"/>
</dbReference>
<dbReference type="OrthoDB" id="9806486at2"/>
<feature type="region of interest" description="Disordered" evidence="10">
    <location>
        <begin position="866"/>
        <end position="889"/>
    </location>
</feature>
<dbReference type="PANTHER" id="PTHR43493">
    <property type="entry name" value="DNA GYRASE/TOPOISOMERASE SUBUNIT A"/>
    <property type="match status" value="1"/>
</dbReference>
<feature type="compositionally biased region" description="Low complexity" evidence="10">
    <location>
        <begin position="866"/>
        <end position="880"/>
    </location>
</feature>
<evidence type="ECO:0000256" key="1">
    <source>
        <dbReference type="ARBA" id="ARBA00000185"/>
    </source>
</evidence>
<proteinExistence type="inferred from homology"/>
<dbReference type="SUPFAM" id="SSF101904">
    <property type="entry name" value="GyrA/ParC C-terminal domain-like"/>
    <property type="match status" value="1"/>
</dbReference>
<evidence type="ECO:0000256" key="3">
    <source>
        <dbReference type="ARBA" id="ARBA00022741"/>
    </source>
</evidence>
<dbReference type="GO" id="GO:0005737">
    <property type="term" value="C:cytoplasm"/>
    <property type="evidence" value="ECO:0007669"/>
    <property type="project" value="UniProtKB-SubCell"/>
</dbReference>
<name>A0A1I1TUV9_9BURK</name>
<dbReference type="Gene3D" id="2.120.10.90">
    <property type="entry name" value="DNA gyrase/topoisomerase IV, subunit A, C-terminal"/>
    <property type="match status" value="1"/>
</dbReference>
<evidence type="ECO:0000256" key="5">
    <source>
        <dbReference type="ARBA" id="ARBA00023029"/>
    </source>
</evidence>
<evidence type="ECO:0000313" key="12">
    <source>
        <dbReference type="EMBL" id="SFD62304.1"/>
    </source>
</evidence>